<accession>A0A371JZF3</accession>
<gene>
    <name evidence="3" type="ORF">DX914_12360</name>
</gene>
<keyword evidence="1" id="KW-0472">Membrane</keyword>
<dbReference type="PANTHER" id="PTHR38038">
    <property type="entry name" value="PENICILLIN-BINDING PROTEIN ACTIVATOR LPOA"/>
    <property type="match status" value="1"/>
</dbReference>
<keyword evidence="4" id="KW-1185">Reference proteome</keyword>
<comment type="caution">
    <text evidence="3">The sequence shown here is derived from an EMBL/GenBank/DDBJ whole genome shotgun (WGS) entry which is preliminary data.</text>
</comment>
<name>A0A371JZF3_9GAMM</name>
<dbReference type="SUPFAM" id="SSF53822">
    <property type="entry name" value="Periplasmic binding protein-like I"/>
    <property type="match status" value="1"/>
</dbReference>
<sequence>MRQHQIATARPSRARLARTALSALALAAALAGCGTVTTQGSKPVAARTVSHPLFVQAGELARNGAALSGAARSENDSQIERLLAQLDNDSLARETAALPAGDPLYNYAGRALLRRGLALPRPFDRGEGWRFDPKRPPADHDGYRPPSKIAVLLPLSGSLATAASPVRDGFLAGYYAENRRRPEVVFYDTQGTAGGTLAAYDKAAAEGNDFVVGPLGRDEVSALFGKGALPVSVLALNRGTVAPPSGTASFSLSPEDEGLAAADYLLGRGARRVLVVGGGDDGQNRAVASLRARLNERGATVTDVVGEGTADFAPFANKDGGVDALFLAVKGASARTLMPKLALAGLGGKPRVATSYVLSGTGKPEQDRVLDGIVFPSETWTTRGVRGLPAASSAGQTLPTARGPAARLFAFGYDAWLLSAYLERLATSTDGEVDGATGTLRVDGFGNVLRTPSWSVFSSGVAVSLSDAARQ</sequence>
<evidence type="ECO:0000313" key="3">
    <source>
        <dbReference type="EMBL" id="RDZ27055.1"/>
    </source>
</evidence>
<dbReference type="InterPro" id="IPR028082">
    <property type="entry name" value="Peripla_BP_I"/>
</dbReference>
<feature type="signal peptide" evidence="2">
    <location>
        <begin position="1"/>
        <end position="31"/>
    </location>
</feature>
<dbReference type="Gene3D" id="3.40.50.2300">
    <property type="match status" value="2"/>
</dbReference>
<reference evidence="3 4" key="1">
    <citation type="submission" date="2018-08" db="EMBL/GenBank/DDBJ databases">
        <title>Lysobacter sp. zong2l5, whole genome shotgun sequence.</title>
        <authorList>
            <person name="Zhang X."/>
            <person name="Feng G."/>
            <person name="Zhu H."/>
        </authorList>
    </citation>
    <scope>NUCLEOTIDE SEQUENCE [LARGE SCALE GENOMIC DNA]</scope>
    <source>
        <strain evidence="4">zong2l5</strain>
    </source>
</reference>
<evidence type="ECO:0000256" key="1">
    <source>
        <dbReference type="ARBA" id="ARBA00023136"/>
    </source>
</evidence>
<dbReference type="GO" id="GO:0031241">
    <property type="term" value="C:periplasmic side of cell outer membrane"/>
    <property type="evidence" value="ECO:0007669"/>
    <property type="project" value="TreeGrafter"/>
</dbReference>
<protein>
    <submittedName>
        <fullName evidence="3">LppC family lipoprotein</fullName>
    </submittedName>
</protein>
<proteinExistence type="predicted"/>
<dbReference type="OrthoDB" id="6708821at2"/>
<feature type="chain" id="PRO_5016571828" evidence="2">
    <location>
        <begin position="32"/>
        <end position="471"/>
    </location>
</feature>
<dbReference type="EMBL" id="QTSU01000002">
    <property type="protein sequence ID" value="RDZ27055.1"/>
    <property type="molecule type" value="Genomic_DNA"/>
</dbReference>
<dbReference type="Proteomes" id="UP000264492">
    <property type="component" value="Unassembled WGS sequence"/>
</dbReference>
<keyword evidence="2" id="KW-0732">Signal</keyword>
<evidence type="ECO:0000256" key="2">
    <source>
        <dbReference type="SAM" id="SignalP"/>
    </source>
</evidence>
<dbReference type="InterPro" id="IPR007443">
    <property type="entry name" value="LpoA"/>
</dbReference>
<dbReference type="PANTHER" id="PTHR38038:SF1">
    <property type="entry name" value="PENICILLIN-BINDING PROTEIN ACTIVATOR LPOA"/>
    <property type="match status" value="1"/>
</dbReference>
<dbReference type="Pfam" id="PF04348">
    <property type="entry name" value="LppC"/>
    <property type="match status" value="2"/>
</dbReference>
<dbReference type="PROSITE" id="PS51257">
    <property type="entry name" value="PROKAR_LIPOPROTEIN"/>
    <property type="match status" value="1"/>
</dbReference>
<dbReference type="AlphaFoldDB" id="A0A371JZF3"/>
<evidence type="ECO:0000313" key="4">
    <source>
        <dbReference type="Proteomes" id="UP000264492"/>
    </source>
</evidence>
<dbReference type="CDD" id="cd06339">
    <property type="entry name" value="PBP1_YraM_LppC_lipoprotein-like"/>
    <property type="match status" value="1"/>
</dbReference>
<dbReference type="GO" id="GO:0030234">
    <property type="term" value="F:enzyme regulator activity"/>
    <property type="evidence" value="ECO:0007669"/>
    <property type="project" value="TreeGrafter"/>
</dbReference>
<keyword evidence="3" id="KW-0449">Lipoprotein</keyword>
<organism evidence="3 4">
    <name type="scientific">Lysobacter silvisoli</name>
    <dbReference type="NCBI Taxonomy" id="2293254"/>
    <lineage>
        <taxon>Bacteria</taxon>
        <taxon>Pseudomonadati</taxon>
        <taxon>Pseudomonadota</taxon>
        <taxon>Gammaproteobacteria</taxon>
        <taxon>Lysobacterales</taxon>
        <taxon>Lysobacteraceae</taxon>
        <taxon>Lysobacter</taxon>
    </lineage>
</organism>
<dbReference type="GO" id="GO:0009252">
    <property type="term" value="P:peptidoglycan biosynthetic process"/>
    <property type="evidence" value="ECO:0007669"/>
    <property type="project" value="TreeGrafter"/>
</dbReference>